<proteinExistence type="predicted"/>
<reference evidence="1 2" key="1">
    <citation type="submission" date="2018-11" db="EMBL/GenBank/DDBJ databases">
        <authorList>
            <consortium name="Pathogen Informatics"/>
        </authorList>
    </citation>
    <scope>NUCLEOTIDE SEQUENCE [LARGE SCALE GENOMIC DNA]</scope>
</reference>
<keyword evidence="2" id="KW-1185">Reference proteome</keyword>
<sequence length="135" mass="14529">MQCPVVMFFLHEVPLESARTCEPNCTRTLERRRRALVTDRPTNSPCHVMMLMALGVLQDNATASAGVDAHSQSPASVESMRGSLMQGRRRGNCASPEGGVTTLNVGMLSAASQWTLTEAIRPFCVAVPEAPAVMV</sequence>
<dbReference type="WBParaSite" id="HPBE_0000982201-mRNA-1">
    <property type="protein sequence ID" value="HPBE_0000982201-mRNA-1"/>
    <property type="gene ID" value="HPBE_0000982201"/>
</dbReference>
<protein>
    <submittedName>
        <fullName evidence="1 3">Uncharacterized protein</fullName>
    </submittedName>
</protein>
<evidence type="ECO:0000313" key="3">
    <source>
        <dbReference type="WBParaSite" id="HPBE_0000982201-mRNA-1"/>
    </source>
</evidence>
<gene>
    <name evidence="1" type="ORF">HPBE_LOCUS9823</name>
</gene>
<organism evidence="2 3">
    <name type="scientific">Heligmosomoides polygyrus</name>
    <name type="common">Parasitic roundworm</name>
    <dbReference type="NCBI Taxonomy" id="6339"/>
    <lineage>
        <taxon>Eukaryota</taxon>
        <taxon>Metazoa</taxon>
        <taxon>Ecdysozoa</taxon>
        <taxon>Nematoda</taxon>
        <taxon>Chromadorea</taxon>
        <taxon>Rhabditida</taxon>
        <taxon>Rhabditina</taxon>
        <taxon>Rhabditomorpha</taxon>
        <taxon>Strongyloidea</taxon>
        <taxon>Heligmosomidae</taxon>
        <taxon>Heligmosomoides</taxon>
    </lineage>
</organism>
<dbReference type="AlphaFoldDB" id="A0A183FQ47"/>
<evidence type="ECO:0000313" key="1">
    <source>
        <dbReference type="EMBL" id="VDO82401.1"/>
    </source>
</evidence>
<accession>A0A183FQ47</accession>
<name>A0A183FQ47_HELPZ</name>
<dbReference type="Proteomes" id="UP000050761">
    <property type="component" value="Unassembled WGS sequence"/>
</dbReference>
<accession>A0A3P7Y5S6</accession>
<dbReference type="EMBL" id="UZAH01026559">
    <property type="protein sequence ID" value="VDO82401.1"/>
    <property type="molecule type" value="Genomic_DNA"/>
</dbReference>
<evidence type="ECO:0000313" key="2">
    <source>
        <dbReference type="Proteomes" id="UP000050761"/>
    </source>
</evidence>
<reference evidence="3" key="2">
    <citation type="submission" date="2019-09" db="UniProtKB">
        <authorList>
            <consortium name="WormBaseParasite"/>
        </authorList>
    </citation>
    <scope>IDENTIFICATION</scope>
</reference>